<evidence type="ECO:0000313" key="2">
    <source>
        <dbReference type="WBParaSite" id="nRc.2.0.1.t45276-RA"/>
    </source>
</evidence>
<organism evidence="1 2">
    <name type="scientific">Romanomermis culicivorax</name>
    <name type="common">Nematode worm</name>
    <dbReference type="NCBI Taxonomy" id="13658"/>
    <lineage>
        <taxon>Eukaryota</taxon>
        <taxon>Metazoa</taxon>
        <taxon>Ecdysozoa</taxon>
        <taxon>Nematoda</taxon>
        <taxon>Enoplea</taxon>
        <taxon>Dorylaimia</taxon>
        <taxon>Mermithida</taxon>
        <taxon>Mermithoidea</taxon>
        <taxon>Mermithidae</taxon>
        <taxon>Romanomermis</taxon>
    </lineage>
</organism>
<dbReference type="Proteomes" id="UP000887565">
    <property type="component" value="Unplaced"/>
</dbReference>
<evidence type="ECO:0000313" key="1">
    <source>
        <dbReference type="Proteomes" id="UP000887565"/>
    </source>
</evidence>
<dbReference type="AlphaFoldDB" id="A0A915L3F9"/>
<name>A0A915L3F9_ROMCU</name>
<accession>A0A915L3F9</accession>
<reference evidence="2" key="1">
    <citation type="submission" date="2022-11" db="UniProtKB">
        <authorList>
            <consortium name="WormBaseParasite"/>
        </authorList>
    </citation>
    <scope>IDENTIFICATION</scope>
</reference>
<protein>
    <submittedName>
        <fullName evidence="2">Uncharacterized protein</fullName>
    </submittedName>
</protein>
<keyword evidence="1" id="KW-1185">Reference proteome</keyword>
<dbReference type="WBParaSite" id="nRc.2.0.1.t45276-RA">
    <property type="protein sequence ID" value="nRc.2.0.1.t45276-RA"/>
    <property type="gene ID" value="nRc.2.0.1.g45276"/>
</dbReference>
<proteinExistence type="predicted"/>
<sequence>MGIDHVICIGKIYILSEITQNHVTKIDISIDHVIDIENNHVIKIDWNINHVISTRSIDRHLICLKWSCQWCLVKPQKL</sequence>